<dbReference type="AlphaFoldDB" id="A0A850H3Y5"/>
<proteinExistence type="predicted"/>
<dbReference type="InterPro" id="IPR011990">
    <property type="entry name" value="TPR-like_helical_dom_sf"/>
</dbReference>
<organism evidence="2 3">
    <name type="scientific">Qipengyuania atrilutea</name>
    <dbReference type="NCBI Taxonomy" id="2744473"/>
    <lineage>
        <taxon>Bacteria</taxon>
        <taxon>Pseudomonadati</taxon>
        <taxon>Pseudomonadota</taxon>
        <taxon>Alphaproteobacteria</taxon>
        <taxon>Sphingomonadales</taxon>
        <taxon>Erythrobacteraceae</taxon>
        <taxon>Qipengyuania</taxon>
    </lineage>
</organism>
<accession>A0A850H3Y5</accession>
<dbReference type="RefSeq" id="WP_176266905.1">
    <property type="nucleotide sequence ID" value="NZ_JABWGV010000002.1"/>
</dbReference>
<gene>
    <name evidence="2" type="ORF">HUV48_06070</name>
</gene>
<sequence>MILTALVPLLLMQVGPDPTASDLPDLPIDPEGRARSQRAEEAIPQARPAVPPRLRECLQSVRADPAAAEREAMSWLGEAGGSDAALAGQCLGMAHYVRGEFAEAQTAFMEARDRVPESDPDMRARLGTLAGNAALVSNDYEGAVAALNAVVEDARTAEDTAAMGQAQIDRARALVALNRSEEAAAALTEAREALPENADAWLFSATLSRRLNRLANAQEQIERAAMLAPRSAAIGLEAGVIAATARRYDDAQRSFESVLLVAPDSSEASRARAYLEQLGVPRADQPDTDEAPTR</sequence>
<evidence type="ECO:0000313" key="2">
    <source>
        <dbReference type="EMBL" id="NVD44583.1"/>
    </source>
</evidence>
<feature type="region of interest" description="Disordered" evidence="1">
    <location>
        <begin position="18"/>
        <end position="50"/>
    </location>
</feature>
<reference evidence="2 3" key="1">
    <citation type="submission" date="2020-06" db="EMBL/GenBank/DDBJ databases">
        <title>Altererythrobacter sp. HHU K3-1.</title>
        <authorList>
            <person name="Zhang D."/>
            <person name="Xue H."/>
        </authorList>
    </citation>
    <scope>NUCLEOTIDE SEQUENCE [LARGE SCALE GENOMIC DNA]</scope>
    <source>
        <strain evidence="2 3">HHU K3-1</strain>
    </source>
</reference>
<protein>
    <submittedName>
        <fullName evidence="2">Tetratricopeptide repeat protein</fullName>
    </submittedName>
</protein>
<dbReference type="InterPro" id="IPR019734">
    <property type="entry name" value="TPR_rpt"/>
</dbReference>
<comment type="caution">
    <text evidence="2">The sequence shown here is derived from an EMBL/GenBank/DDBJ whole genome shotgun (WGS) entry which is preliminary data.</text>
</comment>
<dbReference type="EMBL" id="JABWGV010000002">
    <property type="protein sequence ID" value="NVD44583.1"/>
    <property type="molecule type" value="Genomic_DNA"/>
</dbReference>
<dbReference type="Gene3D" id="1.25.40.10">
    <property type="entry name" value="Tetratricopeptide repeat domain"/>
    <property type="match status" value="1"/>
</dbReference>
<evidence type="ECO:0000256" key="1">
    <source>
        <dbReference type="SAM" id="MobiDB-lite"/>
    </source>
</evidence>
<dbReference type="Proteomes" id="UP000561438">
    <property type="component" value="Unassembled WGS sequence"/>
</dbReference>
<dbReference type="SMART" id="SM00028">
    <property type="entry name" value="TPR"/>
    <property type="match status" value="4"/>
</dbReference>
<dbReference type="SUPFAM" id="SSF48452">
    <property type="entry name" value="TPR-like"/>
    <property type="match status" value="1"/>
</dbReference>
<evidence type="ECO:0000313" key="3">
    <source>
        <dbReference type="Proteomes" id="UP000561438"/>
    </source>
</evidence>
<keyword evidence="3" id="KW-1185">Reference proteome</keyword>
<name>A0A850H3Y5_9SPHN</name>
<feature type="compositionally biased region" description="Basic and acidic residues" evidence="1">
    <location>
        <begin position="30"/>
        <end position="41"/>
    </location>
</feature>
<dbReference type="Pfam" id="PF13432">
    <property type="entry name" value="TPR_16"/>
    <property type="match status" value="3"/>
</dbReference>